<organism evidence="3 4">
    <name type="scientific">Rhodocollybia butyracea</name>
    <dbReference type="NCBI Taxonomy" id="206335"/>
    <lineage>
        <taxon>Eukaryota</taxon>
        <taxon>Fungi</taxon>
        <taxon>Dikarya</taxon>
        <taxon>Basidiomycota</taxon>
        <taxon>Agaricomycotina</taxon>
        <taxon>Agaricomycetes</taxon>
        <taxon>Agaricomycetidae</taxon>
        <taxon>Agaricales</taxon>
        <taxon>Marasmiineae</taxon>
        <taxon>Omphalotaceae</taxon>
        <taxon>Rhodocollybia</taxon>
    </lineage>
</organism>
<keyword evidence="1" id="KW-1133">Transmembrane helix</keyword>
<keyword evidence="4" id="KW-1185">Reference proteome</keyword>
<feature type="transmembrane region" description="Helical" evidence="1">
    <location>
        <begin position="44"/>
        <end position="62"/>
    </location>
</feature>
<feature type="chain" id="PRO_5040404404" evidence="2">
    <location>
        <begin position="21"/>
        <end position="163"/>
    </location>
</feature>
<dbReference type="AlphaFoldDB" id="A0A9P5UDR2"/>
<keyword evidence="2" id="KW-0732">Signal</keyword>
<gene>
    <name evidence="3" type="ORF">BDP27DRAFT_1415242</name>
</gene>
<evidence type="ECO:0000313" key="3">
    <source>
        <dbReference type="EMBL" id="KAF9075454.1"/>
    </source>
</evidence>
<protein>
    <submittedName>
        <fullName evidence="3">Uncharacterized protein</fullName>
    </submittedName>
</protein>
<keyword evidence="1" id="KW-0472">Membrane</keyword>
<feature type="signal peptide" evidence="2">
    <location>
        <begin position="1"/>
        <end position="20"/>
    </location>
</feature>
<reference evidence="3" key="1">
    <citation type="submission" date="2020-11" db="EMBL/GenBank/DDBJ databases">
        <authorList>
            <consortium name="DOE Joint Genome Institute"/>
            <person name="Ahrendt S."/>
            <person name="Riley R."/>
            <person name="Andreopoulos W."/>
            <person name="Labutti K."/>
            <person name="Pangilinan J."/>
            <person name="Ruiz-Duenas F.J."/>
            <person name="Barrasa J.M."/>
            <person name="Sanchez-Garcia M."/>
            <person name="Camarero S."/>
            <person name="Miyauchi S."/>
            <person name="Serrano A."/>
            <person name="Linde D."/>
            <person name="Babiker R."/>
            <person name="Drula E."/>
            <person name="Ayuso-Fernandez I."/>
            <person name="Pacheco R."/>
            <person name="Padilla G."/>
            <person name="Ferreira P."/>
            <person name="Barriuso J."/>
            <person name="Kellner H."/>
            <person name="Castanera R."/>
            <person name="Alfaro M."/>
            <person name="Ramirez L."/>
            <person name="Pisabarro A.G."/>
            <person name="Kuo A."/>
            <person name="Tritt A."/>
            <person name="Lipzen A."/>
            <person name="He G."/>
            <person name="Yan M."/>
            <person name="Ng V."/>
            <person name="Cullen D."/>
            <person name="Martin F."/>
            <person name="Rosso M.-N."/>
            <person name="Henrissat B."/>
            <person name="Hibbett D."/>
            <person name="Martinez A.T."/>
            <person name="Grigoriev I.V."/>
        </authorList>
    </citation>
    <scope>NUCLEOTIDE SEQUENCE</scope>
    <source>
        <strain evidence="3">AH 40177</strain>
    </source>
</reference>
<name>A0A9P5UDR2_9AGAR</name>
<dbReference type="Proteomes" id="UP000772434">
    <property type="component" value="Unassembled WGS sequence"/>
</dbReference>
<evidence type="ECO:0000256" key="1">
    <source>
        <dbReference type="SAM" id="Phobius"/>
    </source>
</evidence>
<evidence type="ECO:0000313" key="4">
    <source>
        <dbReference type="Proteomes" id="UP000772434"/>
    </source>
</evidence>
<dbReference type="EMBL" id="JADNRY010000009">
    <property type="protein sequence ID" value="KAF9075454.1"/>
    <property type="molecule type" value="Genomic_DNA"/>
</dbReference>
<sequence>MHFFGTFFAFVAMLVCMSTASPVLAPTHMIYPRMAMEPIVNADSLTVGTFVIVPLGAANGLATKLERKQMSHPAVILDPPFEQGPYKGLYPIAYISHDPTHTAIVRLTPEIPGVGEQINLKPGWKSRAAMSNMYRAKMVAANAKATPAQVDEMREIWAMRPPQ</sequence>
<evidence type="ECO:0000256" key="2">
    <source>
        <dbReference type="SAM" id="SignalP"/>
    </source>
</evidence>
<accession>A0A9P5UDR2</accession>
<comment type="caution">
    <text evidence="3">The sequence shown here is derived from an EMBL/GenBank/DDBJ whole genome shotgun (WGS) entry which is preliminary data.</text>
</comment>
<dbReference type="OrthoDB" id="3116251at2759"/>
<proteinExistence type="predicted"/>
<keyword evidence="1" id="KW-0812">Transmembrane</keyword>